<keyword evidence="1" id="KW-1133">Transmembrane helix</keyword>
<protein>
    <recommendedName>
        <fullName evidence="4">MYXO-CTERM domain-containing protein</fullName>
    </recommendedName>
</protein>
<dbReference type="EMBL" id="BAAAOS010000054">
    <property type="protein sequence ID" value="GAA1604991.1"/>
    <property type="molecule type" value="Genomic_DNA"/>
</dbReference>
<evidence type="ECO:0000256" key="1">
    <source>
        <dbReference type="SAM" id="Phobius"/>
    </source>
</evidence>
<feature type="transmembrane region" description="Helical" evidence="1">
    <location>
        <begin position="15"/>
        <end position="34"/>
    </location>
</feature>
<keyword evidence="3" id="KW-1185">Reference proteome</keyword>
<comment type="caution">
    <text evidence="2">The sequence shown here is derived from an EMBL/GenBank/DDBJ whole genome shotgun (WGS) entry which is preliminary data.</text>
</comment>
<reference evidence="2 3" key="1">
    <citation type="journal article" date="2019" name="Int. J. Syst. Evol. Microbiol.">
        <title>The Global Catalogue of Microorganisms (GCM) 10K type strain sequencing project: providing services to taxonomists for standard genome sequencing and annotation.</title>
        <authorList>
            <consortium name="The Broad Institute Genomics Platform"/>
            <consortium name="The Broad Institute Genome Sequencing Center for Infectious Disease"/>
            <person name="Wu L."/>
            <person name="Ma J."/>
        </authorList>
    </citation>
    <scope>NUCLEOTIDE SEQUENCE [LARGE SCALE GENOMIC DNA]</scope>
    <source>
        <strain evidence="2 3">JCM 14969</strain>
    </source>
</reference>
<feature type="transmembrane region" description="Helical" evidence="1">
    <location>
        <begin position="81"/>
        <end position="100"/>
    </location>
</feature>
<accession>A0ABN2EE67</accession>
<keyword evidence="1" id="KW-0812">Transmembrane</keyword>
<dbReference type="Proteomes" id="UP001500393">
    <property type="component" value="Unassembled WGS sequence"/>
</dbReference>
<gene>
    <name evidence="2" type="ORF">GCM10009789_68690</name>
</gene>
<dbReference type="RefSeq" id="WP_020385377.1">
    <property type="nucleotide sequence ID" value="NZ_BAAAOS010000054.1"/>
</dbReference>
<proteinExistence type="predicted"/>
<organism evidence="2 3">
    <name type="scientific">Kribbella sancticallisti</name>
    <dbReference type="NCBI Taxonomy" id="460087"/>
    <lineage>
        <taxon>Bacteria</taxon>
        <taxon>Bacillati</taxon>
        <taxon>Actinomycetota</taxon>
        <taxon>Actinomycetes</taxon>
        <taxon>Propionibacteriales</taxon>
        <taxon>Kribbellaceae</taxon>
        <taxon>Kribbella</taxon>
    </lineage>
</organism>
<name>A0ABN2EE67_9ACTN</name>
<evidence type="ECO:0008006" key="4">
    <source>
        <dbReference type="Google" id="ProtNLM"/>
    </source>
</evidence>
<sequence>MSKAVAQSSRRGSRWRATGVLCALIFGIIGLYSLESHCSESGSDSGSHAAVQVAHHADSDVHAAASRTGDWMEQADPLGDGDLMACALFAGLVALLLAAIRARRRSGSWLVPAVRGRLRHPRQVRVVSVSVRAISPLRC</sequence>
<evidence type="ECO:0000313" key="3">
    <source>
        <dbReference type="Proteomes" id="UP001500393"/>
    </source>
</evidence>
<evidence type="ECO:0000313" key="2">
    <source>
        <dbReference type="EMBL" id="GAA1604991.1"/>
    </source>
</evidence>
<keyword evidence="1" id="KW-0472">Membrane</keyword>